<dbReference type="PANTHER" id="PTHR31900">
    <property type="entry name" value="F-BOX/RNI SUPERFAMILY PROTEIN-RELATED"/>
    <property type="match status" value="1"/>
</dbReference>
<dbReference type="Pfam" id="PF08387">
    <property type="entry name" value="FBD"/>
    <property type="match status" value="1"/>
</dbReference>
<gene>
    <name evidence="2" type="ORF">BUALT_Bualt03G0135700</name>
</gene>
<comment type="caution">
    <text evidence="2">The sequence shown here is derived from an EMBL/GenBank/DDBJ whole genome shotgun (WGS) entry which is preliminary data.</text>
</comment>
<dbReference type="EMBL" id="WHWC01000003">
    <property type="protein sequence ID" value="KAG8386310.1"/>
    <property type="molecule type" value="Genomic_DNA"/>
</dbReference>
<reference evidence="2" key="1">
    <citation type="submission" date="2019-10" db="EMBL/GenBank/DDBJ databases">
        <authorList>
            <person name="Zhang R."/>
            <person name="Pan Y."/>
            <person name="Wang J."/>
            <person name="Ma R."/>
            <person name="Yu S."/>
        </authorList>
    </citation>
    <scope>NUCLEOTIDE SEQUENCE</scope>
    <source>
        <strain evidence="2">LA-IB0</strain>
        <tissue evidence="2">Leaf</tissue>
    </source>
</reference>
<keyword evidence="3" id="KW-1185">Reference proteome</keyword>
<evidence type="ECO:0000259" key="1">
    <source>
        <dbReference type="Pfam" id="PF08387"/>
    </source>
</evidence>
<sequence>MVHHIINRYSVCDKISSSTIKWLALSFEPGMGRDFYDHKLEINTPAVRYLRLEDHVSERISAGTMNSLVEADIWLNNDKVNDDDLYSHSVFEFIEKLSQFLDSVFGLATLMFNNLTKLELGADWRFLMKFLDSADNLEIFIISDVDEELKRWMEPQVGPMCLSSRLRQVTINSFGCSEDEFKMVSYILKNAKLLNMMDIYAQYLGCEFEAKFKALHRISLMERASDTFKLAFF</sequence>
<proteinExistence type="predicted"/>
<protein>
    <recommendedName>
        <fullName evidence="1">FBD domain-containing protein</fullName>
    </recommendedName>
</protein>
<dbReference type="InterPro" id="IPR006566">
    <property type="entry name" value="FBD"/>
</dbReference>
<name>A0AAV6Y4S0_9LAMI</name>
<evidence type="ECO:0000313" key="2">
    <source>
        <dbReference type="EMBL" id="KAG8386310.1"/>
    </source>
</evidence>
<dbReference type="AlphaFoldDB" id="A0AAV6Y4S0"/>
<accession>A0AAV6Y4S0</accession>
<organism evidence="2 3">
    <name type="scientific">Buddleja alternifolia</name>
    <dbReference type="NCBI Taxonomy" id="168488"/>
    <lineage>
        <taxon>Eukaryota</taxon>
        <taxon>Viridiplantae</taxon>
        <taxon>Streptophyta</taxon>
        <taxon>Embryophyta</taxon>
        <taxon>Tracheophyta</taxon>
        <taxon>Spermatophyta</taxon>
        <taxon>Magnoliopsida</taxon>
        <taxon>eudicotyledons</taxon>
        <taxon>Gunneridae</taxon>
        <taxon>Pentapetalae</taxon>
        <taxon>asterids</taxon>
        <taxon>lamiids</taxon>
        <taxon>Lamiales</taxon>
        <taxon>Scrophulariaceae</taxon>
        <taxon>Buddlejeae</taxon>
        <taxon>Buddleja</taxon>
    </lineage>
</organism>
<dbReference type="InterPro" id="IPR050232">
    <property type="entry name" value="FBL13/AtMIF1-like"/>
</dbReference>
<dbReference type="Proteomes" id="UP000826271">
    <property type="component" value="Unassembled WGS sequence"/>
</dbReference>
<feature type="domain" description="FBD" evidence="1">
    <location>
        <begin position="157"/>
        <end position="198"/>
    </location>
</feature>
<dbReference type="PANTHER" id="PTHR31900:SF34">
    <property type="entry name" value="EMB|CAB62440.1-RELATED"/>
    <property type="match status" value="1"/>
</dbReference>
<evidence type="ECO:0000313" key="3">
    <source>
        <dbReference type="Proteomes" id="UP000826271"/>
    </source>
</evidence>